<dbReference type="InterPro" id="IPR002818">
    <property type="entry name" value="DJ-1/PfpI"/>
</dbReference>
<proteinExistence type="inferred from homology"/>
<feature type="domain" description="DJ-1/PfpI" evidence="2">
    <location>
        <begin position="8"/>
        <end position="174"/>
    </location>
</feature>
<dbReference type="NCBIfam" id="TIGR01382">
    <property type="entry name" value="PfpI"/>
    <property type="match status" value="1"/>
</dbReference>
<dbReference type="RefSeq" id="WP_379143304.1">
    <property type="nucleotide sequence ID" value="NZ_JBHUEN010000043.1"/>
</dbReference>
<evidence type="ECO:0000256" key="1">
    <source>
        <dbReference type="ARBA" id="ARBA00008542"/>
    </source>
</evidence>
<keyword evidence="3" id="KW-0315">Glutamine amidotransferase</keyword>
<dbReference type="Proteomes" id="UP001597213">
    <property type="component" value="Unassembled WGS sequence"/>
</dbReference>
<dbReference type="PANTHER" id="PTHR42733:SF12">
    <property type="entry name" value="PROTEINASE"/>
    <property type="match status" value="1"/>
</dbReference>
<organism evidence="3 4">
    <name type="scientific">Paracoccus pacificus</name>
    <dbReference type="NCBI Taxonomy" id="1463598"/>
    <lineage>
        <taxon>Bacteria</taxon>
        <taxon>Pseudomonadati</taxon>
        <taxon>Pseudomonadota</taxon>
        <taxon>Alphaproteobacteria</taxon>
        <taxon>Rhodobacterales</taxon>
        <taxon>Paracoccaceae</taxon>
        <taxon>Paracoccus</taxon>
    </lineage>
</organism>
<evidence type="ECO:0000259" key="2">
    <source>
        <dbReference type="Pfam" id="PF01965"/>
    </source>
</evidence>
<accession>A0ABW4R9Z4</accession>
<evidence type="ECO:0000313" key="3">
    <source>
        <dbReference type="EMBL" id="MFD1882585.1"/>
    </source>
</evidence>
<name>A0ABW4R9Z4_9RHOB</name>
<dbReference type="EMBL" id="JBHUEN010000043">
    <property type="protein sequence ID" value="MFD1882585.1"/>
    <property type="molecule type" value="Genomic_DNA"/>
</dbReference>
<dbReference type="InterPro" id="IPR006286">
    <property type="entry name" value="C56_PfpI-like"/>
</dbReference>
<comment type="similarity">
    <text evidence="1">Belongs to the peptidase C56 family.</text>
</comment>
<dbReference type="InterPro" id="IPR029062">
    <property type="entry name" value="Class_I_gatase-like"/>
</dbReference>
<evidence type="ECO:0000313" key="4">
    <source>
        <dbReference type="Proteomes" id="UP001597213"/>
    </source>
</evidence>
<dbReference type="CDD" id="cd03134">
    <property type="entry name" value="GATase1_PfpI_like"/>
    <property type="match status" value="1"/>
</dbReference>
<dbReference type="SUPFAM" id="SSF52317">
    <property type="entry name" value="Class I glutamine amidotransferase-like"/>
    <property type="match status" value="1"/>
</dbReference>
<protein>
    <submittedName>
        <fullName evidence="3">Type 1 glutamine amidotransferase domain-containing protein</fullName>
    </submittedName>
</protein>
<dbReference type="PROSITE" id="PS51276">
    <property type="entry name" value="PEPTIDASE_C56_PFPI"/>
    <property type="match status" value="1"/>
</dbReference>
<comment type="caution">
    <text evidence="3">The sequence shown here is derived from an EMBL/GenBank/DDBJ whole genome shotgun (WGS) entry which is preliminary data.</text>
</comment>
<reference evidence="4" key="1">
    <citation type="journal article" date="2019" name="Int. J. Syst. Evol. Microbiol.">
        <title>The Global Catalogue of Microorganisms (GCM) 10K type strain sequencing project: providing services to taxonomists for standard genome sequencing and annotation.</title>
        <authorList>
            <consortium name="The Broad Institute Genomics Platform"/>
            <consortium name="The Broad Institute Genome Sequencing Center for Infectious Disease"/>
            <person name="Wu L."/>
            <person name="Ma J."/>
        </authorList>
    </citation>
    <scope>NUCLEOTIDE SEQUENCE [LARGE SCALE GENOMIC DNA]</scope>
    <source>
        <strain evidence="4">CCUG 56029</strain>
    </source>
</reference>
<sequence length="181" mass="19487">MPDTLEDRRILIVASDGFEHSELFEPLDQLRELGATVEIASPEGGVIKSWLDGDWGDEIESDLSIGEADSADYDALILPGGVINPDKLRTDNDALDLIRSFYGAEKPIAAICHAPWLLIEAGLAEGVTMTGYDSILTDLRNAGANVVDRAVAQDQGLITSRSPQDLDDFVEAIADALGVEY</sequence>
<dbReference type="Pfam" id="PF01965">
    <property type="entry name" value="DJ-1_PfpI"/>
    <property type="match status" value="1"/>
</dbReference>
<keyword evidence="4" id="KW-1185">Reference proteome</keyword>
<dbReference type="PANTHER" id="PTHR42733">
    <property type="entry name" value="DJ-1 PROTEIN"/>
    <property type="match status" value="1"/>
</dbReference>
<gene>
    <name evidence="3" type="ORF">ACFSCT_12755</name>
</gene>
<dbReference type="Gene3D" id="3.40.50.880">
    <property type="match status" value="1"/>
</dbReference>